<keyword evidence="2" id="KW-0472">Membrane</keyword>
<accession>A0A672YNC6</accession>
<reference evidence="3" key="2">
    <citation type="submission" date="2025-08" db="UniProtKB">
        <authorList>
            <consortium name="Ensembl"/>
        </authorList>
    </citation>
    <scope>IDENTIFICATION</scope>
</reference>
<name>A0A672YNC6_9TELE</name>
<dbReference type="InterPro" id="IPR008405">
    <property type="entry name" value="ApoL"/>
</dbReference>
<dbReference type="Proteomes" id="UP000472271">
    <property type="component" value="Chromosome 8"/>
</dbReference>
<evidence type="ECO:0000256" key="1">
    <source>
        <dbReference type="ARBA" id="ARBA00010090"/>
    </source>
</evidence>
<keyword evidence="2" id="KW-0812">Transmembrane</keyword>
<comment type="similarity">
    <text evidence="1">Belongs to the apolipoprotein L family.</text>
</comment>
<dbReference type="GO" id="GO:0006869">
    <property type="term" value="P:lipid transport"/>
    <property type="evidence" value="ECO:0007669"/>
    <property type="project" value="InterPro"/>
</dbReference>
<keyword evidence="4" id="KW-1185">Reference proteome</keyword>
<sequence length="513" mass="56318">TVTEFVQISCEWLLVRQTELNMLKDVKHRADNIVLNVRHVTAKFYVASRRTALEEELAAILKETLRGLEELDRFLDAVERLSVTSTHVFKDLPGGGGMESVQDAIEAAQLVCPLILEFKREASAFFTPRLQNVEVLVFQLDRYMQTTQTMCGTLGKSSFSRFCVDQTVADMVEDLSEDDVQHMVDRINRLEELRMVFLFQGSCSNFITEFSERRPRMLQFLNDLEESAVQLDRMKKGSKISSVAGSSVGAVGGVLSIVGLALTPVTAGASLVLMMTGIGLGITRGEQRRHYSCRGWSSPGHFEEVAKQRETSSLDVALGVGKVLYKAGGVGRRIGILVEGSSAVKMLKSEELVANAGKMATQEGKALGSVPRVAADVPDISQAAAKGPLALSKAARGGAIVLSALFLGMDVIFICKDGVSLAKGGIEAEVSQFIRARAGLWRSEVDSWQKIHDSLQRGQQTSEEKHHVLETPFYPDVKTKNPEKLRTMKHRRTGGLFGELTSQHQSVDSKDEV</sequence>
<dbReference type="AlphaFoldDB" id="A0A672YNC6"/>
<protein>
    <submittedName>
        <fullName evidence="3">Si:ch73-233k15.2</fullName>
    </submittedName>
</protein>
<organism evidence="3 4">
    <name type="scientific">Sphaeramia orbicularis</name>
    <name type="common">orbiculate cardinalfish</name>
    <dbReference type="NCBI Taxonomy" id="375764"/>
    <lineage>
        <taxon>Eukaryota</taxon>
        <taxon>Metazoa</taxon>
        <taxon>Chordata</taxon>
        <taxon>Craniata</taxon>
        <taxon>Vertebrata</taxon>
        <taxon>Euteleostomi</taxon>
        <taxon>Actinopterygii</taxon>
        <taxon>Neopterygii</taxon>
        <taxon>Teleostei</taxon>
        <taxon>Neoteleostei</taxon>
        <taxon>Acanthomorphata</taxon>
        <taxon>Gobiaria</taxon>
        <taxon>Kurtiformes</taxon>
        <taxon>Apogonoidei</taxon>
        <taxon>Apogonidae</taxon>
        <taxon>Apogoninae</taxon>
        <taxon>Sphaeramia</taxon>
    </lineage>
</organism>
<dbReference type="PANTHER" id="PTHR14096:SF57">
    <property type="entry name" value="APOLIPOPROTEIN L4"/>
    <property type="match status" value="1"/>
</dbReference>
<feature type="transmembrane region" description="Helical" evidence="2">
    <location>
        <begin position="240"/>
        <end position="259"/>
    </location>
</feature>
<evidence type="ECO:0000313" key="4">
    <source>
        <dbReference type="Proteomes" id="UP000472271"/>
    </source>
</evidence>
<proteinExistence type="inferred from homology"/>
<keyword evidence="2" id="KW-1133">Transmembrane helix</keyword>
<dbReference type="InParanoid" id="A0A672YNC6"/>
<dbReference type="GO" id="GO:0008289">
    <property type="term" value="F:lipid binding"/>
    <property type="evidence" value="ECO:0007669"/>
    <property type="project" value="InterPro"/>
</dbReference>
<reference evidence="3" key="3">
    <citation type="submission" date="2025-09" db="UniProtKB">
        <authorList>
            <consortium name="Ensembl"/>
        </authorList>
    </citation>
    <scope>IDENTIFICATION</scope>
</reference>
<dbReference type="Pfam" id="PF05461">
    <property type="entry name" value="ApoL"/>
    <property type="match status" value="1"/>
</dbReference>
<dbReference type="Ensembl" id="ENSSORT00005006298.1">
    <property type="protein sequence ID" value="ENSSORP00005006048.1"/>
    <property type="gene ID" value="ENSSORG00005003605.1"/>
</dbReference>
<evidence type="ECO:0000256" key="2">
    <source>
        <dbReference type="SAM" id="Phobius"/>
    </source>
</evidence>
<evidence type="ECO:0000313" key="3">
    <source>
        <dbReference type="Ensembl" id="ENSSORP00005006048.1"/>
    </source>
</evidence>
<dbReference type="PANTHER" id="PTHR14096">
    <property type="entry name" value="APOLIPOPROTEIN L"/>
    <property type="match status" value="1"/>
</dbReference>
<dbReference type="GO" id="GO:0016020">
    <property type="term" value="C:membrane"/>
    <property type="evidence" value="ECO:0007669"/>
    <property type="project" value="TreeGrafter"/>
</dbReference>
<dbReference type="GO" id="GO:0005576">
    <property type="term" value="C:extracellular region"/>
    <property type="evidence" value="ECO:0007669"/>
    <property type="project" value="InterPro"/>
</dbReference>
<dbReference type="FunCoup" id="A0A672YNC6">
    <property type="interactions" value="86"/>
</dbReference>
<reference evidence="3" key="1">
    <citation type="submission" date="2019-06" db="EMBL/GenBank/DDBJ databases">
        <authorList>
            <consortium name="Wellcome Sanger Institute Data Sharing"/>
        </authorList>
    </citation>
    <scope>NUCLEOTIDE SEQUENCE [LARGE SCALE GENOMIC DNA]</scope>
</reference>
<dbReference type="GO" id="GO:0042157">
    <property type="term" value="P:lipoprotein metabolic process"/>
    <property type="evidence" value="ECO:0007669"/>
    <property type="project" value="InterPro"/>
</dbReference>